<reference evidence="2 3" key="1">
    <citation type="submission" date="2018-02" db="EMBL/GenBank/DDBJ databases">
        <title>Complete genome of the streamlined marine actinobacterium Pontimonas salivibrio CL-TW6 adapted to coastal planktonic lifestype.</title>
        <authorList>
            <person name="Cho B.C."/>
            <person name="Hardies S.C."/>
            <person name="Jang G.I."/>
            <person name="Hwang C.Y."/>
        </authorList>
    </citation>
    <scope>NUCLEOTIDE SEQUENCE [LARGE SCALE GENOMIC DNA]</scope>
    <source>
        <strain evidence="2 3">CL-TW6</strain>
    </source>
</reference>
<evidence type="ECO:0000313" key="3">
    <source>
        <dbReference type="Proteomes" id="UP000243077"/>
    </source>
</evidence>
<dbReference type="Proteomes" id="UP000243077">
    <property type="component" value="Chromosome"/>
</dbReference>
<feature type="domain" description="DUF6036" evidence="1">
    <location>
        <begin position="15"/>
        <end position="134"/>
    </location>
</feature>
<evidence type="ECO:0000259" key="1">
    <source>
        <dbReference type="Pfam" id="PF19502"/>
    </source>
</evidence>
<dbReference type="RefSeq" id="WP_104913263.1">
    <property type="nucleotide sequence ID" value="NZ_CP026923.1"/>
</dbReference>
<dbReference type="Pfam" id="PF19502">
    <property type="entry name" value="DUF6036"/>
    <property type="match status" value="1"/>
</dbReference>
<protein>
    <submittedName>
        <fullName evidence="2">AbiEii toxin</fullName>
    </submittedName>
</protein>
<evidence type="ECO:0000313" key="2">
    <source>
        <dbReference type="EMBL" id="AVG23690.1"/>
    </source>
</evidence>
<gene>
    <name evidence="2" type="ORF">C3B54_11708</name>
</gene>
<dbReference type="KEGG" id="psai:C3B54_11708"/>
<sequence length="178" mass="19780">MPEGFTREKIVAALEELGRRLELSGERAELYIVGGAAMALAFARDRVTRDIDAVFVPKTRIYNEAEAMAVEDSSLGPDWLNDAVKGFLPQVDDSKAQVMLERPGIRVLVASPQRLLAMKIFAARVDRDRDDILTLCAEANISTIDEALDMTYDLYGELLTAKSRFLTIELLQDSLPMS</sequence>
<keyword evidence="3" id="KW-1185">Reference proteome</keyword>
<name>A0A2L2BPT9_9MICO</name>
<dbReference type="OrthoDB" id="4376297at2"/>
<dbReference type="AlphaFoldDB" id="A0A2L2BPT9"/>
<accession>A0A2L2BPT9</accession>
<dbReference type="EMBL" id="CP026923">
    <property type="protein sequence ID" value="AVG23690.1"/>
    <property type="molecule type" value="Genomic_DNA"/>
</dbReference>
<organism evidence="2 3">
    <name type="scientific">Pontimonas salivibrio</name>
    <dbReference type="NCBI Taxonomy" id="1159327"/>
    <lineage>
        <taxon>Bacteria</taxon>
        <taxon>Bacillati</taxon>
        <taxon>Actinomycetota</taxon>
        <taxon>Actinomycetes</taxon>
        <taxon>Micrococcales</taxon>
        <taxon>Microbacteriaceae</taxon>
        <taxon>Pontimonas</taxon>
    </lineage>
</organism>
<dbReference type="InterPro" id="IPR045792">
    <property type="entry name" value="DUF6036"/>
</dbReference>
<proteinExistence type="predicted"/>